<reference evidence="2" key="1">
    <citation type="journal article" date="2023" name="Front. Plant Sci.">
        <title>Chromosomal-level genome assembly of Melastoma candidum provides insights into trichome evolution.</title>
        <authorList>
            <person name="Zhong Y."/>
            <person name="Wu W."/>
            <person name="Sun C."/>
            <person name="Zou P."/>
            <person name="Liu Y."/>
            <person name="Dai S."/>
            <person name="Zhou R."/>
        </authorList>
    </citation>
    <scope>NUCLEOTIDE SEQUENCE [LARGE SCALE GENOMIC DNA]</scope>
</reference>
<keyword evidence="2" id="KW-1185">Reference proteome</keyword>
<name>A0ACB9QL50_9MYRT</name>
<protein>
    <submittedName>
        <fullName evidence="1">Uncharacterized protein</fullName>
    </submittedName>
</protein>
<gene>
    <name evidence="1" type="ORF">MLD38_021815</name>
</gene>
<dbReference type="Proteomes" id="UP001057402">
    <property type="component" value="Chromosome 6"/>
</dbReference>
<proteinExistence type="predicted"/>
<comment type="caution">
    <text evidence="1">The sequence shown here is derived from an EMBL/GenBank/DDBJ whole genome shotgun (WGS) entry which is preliminary data.</text>
</comment>
<dbReference type="EMBL" id="CM042885">
    <property type="protein sequence ID" value="KAI4365869.1"/>
    <property type="molecule type" value="Genomic_DNA"/>
</dbReference>
<organism evidence="1 2">
    <name type="scientific">Melastoma candidum</name>
    <dbReference type="NCBI Taxonomy" id="119954"/>
    <lineage>
        <taxon>Eukaryota</taxon>
        <taxon>Viridiplantae</taxon>
        <taxon>Streptophyta</taxon>
        <taxon>Embryophyta</taxon>
        <taxon>Tracheophyta</taxon>
        <taxon>Spermatophyta</taxon>
        <taxon>Magnoliopsida</taxon>
        <taxon>eudicotyledons</taxon>
        <taxon>Gunneridae</taxon>
        <taxon>Pentapetalae</taxon>
        <taxon>rosids</taxon>
        <taxon>malvids</taxon>
        <taxon>Myrtales</taxon>
        <taxon>Melastomataceae</taxon>
        <taxon>Melastomatoideae</taxon>
        <taxon>Melastomateae</taxon>
        <taxon>Melastoma</taxon>
    </lineage>
</organism>
<accession>A0ACB9QL50</accession>
<evidence type="ECO:0000313" key="2">
    <source>
        <dbReference type="Proteomes" id="UP001057402"/>
    </source>
</evidence>
<evidence type="ECO:0000313" key="1">
    <source>
        <dbReference type="EMBL" id="KAI4365869.1"/>
    </source>
</evidence>
<sequence length="498" mass="55150">MREADEEVKHVCKFCDKSFPSGRQLGGHMRSHQNHSNFVDADDVGNKKRRRRRRRRRRRNLDSGENSDGGAGSGPGGSRTAYVLRENPRKSWRIVGESSEDAWLDQDKSCRACGREFGSWKALFGHMKRHALEDRDSRTGNDLGAVAVGGWEDGVGDDDDEEEVAVPSRRRRSERRKKYMVVAASSSSLSLVNNFTNNISNDGNHNAVSSISEIDMELEEVAMCLMMLSKDLSPWKAMDSVVADSSQVNRSSPDAKMGVSMTGNSVSDDLEVKKEVQFQSKVDLPDLGSAKDSNSPQGSQTDHLMEHKITKIVEKKRSLSSDLNDSELGMKTKKVFADDEVSLRVSSGVNSDKRNRFECTTCNKVFHSYQALGGHKASHSKIKDWSDGNITWDTEISRSTNAQKTIEKMANGNSGNKHVCSVCLKGFPSGQALGGHKRSHMQPPSRPAECASTVKRIATGEDSFDLNLPAKFEDEGSSHVTFSSWYNQSQQAANTFPF</sequence>